<dbReference type="InterPro" id="IPR013783">
    <property type="entry name" value="Ig-like_fold"/>
</dbReference>
<dbReference type="SMART" id="SM01217">
    <property type="entry name" value="Fn3_like"/>
    <property type="match status" value="1"/>
</dbReference>
<dbReference type="Pfam" id="PF00933">
    <property type="entry name" value="Glyco_hydro_3"/>
    <property type="match status" value="1"/>
</dbReference>
<dbReference type="InterPro" id="IPR017853">
    <property type="entry name" value="GH"/>
</dbReference>
<dbReference type="Gene3D" id="2.60.40.10">
    <property type="entry name" value="Immunoglobulins"/>
    <property type="match status" value="1"/>
</dbReference>
<feature type="chain" id="PRO_5039611934" evidence="4">
    <location>
        <begin position="22"/>
        <end position="795"/>
    </location>
</feature>
<evidence type="ECO:0000256" key="2">
    <source>
        <dbReference type="ARBA" id="ARBA00022801"/>
    </source>
</evidence>
<dbReference type="InterPro" id="IPR036962">
    <property type="entry name" value="Glyco_hydro_3_N_sf"/>
</dbReference>
<organism evidence="6 7">
    <name type="scientific">Candidatus Bacteroides intestinavium</name>
    <dbReference type="NCBI Taxonomy" id="2838469"/>
    <lineage>
        <taxon>Bacteria</taxon>
        <taxon>Pseudomonadati</taxon>
        <taxon>Bacteroidota</taxon>
        <taxon>Bacteroidia</taxon>
        <taxon>Bacteroidales</taxon>
        <taxon>Bacteroidaceae</taxon>
        <taxon>Bacteroides</taxon>
    </lineage>
</organism>
<dbReference type="InterPro" id="IPR051915">
    <property type="entry name" value="Cellulose_Degrad_GH3"/>
</dbReference>
<feature type="domain" description="Fibronectin type III-like" evidence="5">
    <location>
        <begin position="713"/>
        <end position="782"/>
    </location>
</feature>
<dbReference type="AlphaFoldDB" id="A0A9D2KSE4"/>
<sequence>MRIVPKSISLCWGLTICLSLAAQEKDIYHKGWIDFNKNGAKDVYEDPQADTEARIDDLMRQMTLEEKAGQLLVQLGWPQYERQGEELRLTEEAEKVLVKQGSGGLWGFMRADPWTQKTLTNGLNPQKAVEATNLLQRYCIEHTRLGIPVLLSEECPHGHMAIGATSFPTGIGQASTWNPDLLRRMGEAQATEIRKQGGHIGYGPVMDLARDARWSRVEEGFGEDPYLSAQLGMAVVRGMQDNPDCPVISTVKHFAAYGVTEGGHNGGSTHMGETELNEQILPPFRKLAEADMGSLMASYNEIDGVPCTGNRHLLTEILRKSWNFEGLTVSDLYSIDGLTGSGVAASLKDAARIAILAGVETDLGGQAYQHLPELVKEGAVPESVVDAAVRRVLRLKFRWNLFDAPFLDGKDALTAEELAAHRSLAREIARQSIVLLKNEKGVLPLRKDLRSIAVIGPNADAPYNLLGDYTAPQAEGSVVTVLDGIRAAVSPATVVNYAKGCAIRDMSGEGLAEAKAVAEKSDAIVLVLGGSSARDFSSEFEKTGAAKASQNEVSDMESGEGNDRRTLELLGRQNELLELMKATGKPLVVVLVKGRPLAVKSCKEQADALLDAWYPGVEGGNGIADVLFGDYNPAGRLPVSVPETVGQVPVYYNHHRGQNRGNYVEGTGQPLYPFGYGLSYTTFAYEHLEVIPEADAVRVKVRVRNTGARDGDEVVQVYVQDRVASHVKPVKELKAFRRVGIKAGEAQELELLIDKKDLEVYQGSGVWRFEPGDFRIWVGGSSDSLPLEQVVWLEE</sequence>
<dbReference type="GO" id="GO:0008422">
    <property type="term" value="F:beta-glucosidase activity"/>
    <property type="evidence" value="ECO:0007669"/>
    <property type="project" value="TreeGrafter"/>
</dbReference>
<dbReference type="FunFam" id="3.40.50.1700:FF:000009">
    <property type="entry name" value="Periplasmic beta-glucosidase"/>
    <property type="match status" value="1"/>
</dbReference>
<dbReference type="Proteomes" id="UP000823860">
    <property type="component" value="Unassembled WGS sequence"/>
</dbReference>
<dbReference type="GO" id="GO:0009251">
    <property type="term" value="P:glucan catabolic process"/>
    <property type="evidence" value="ECO:0007669"/>
    <property type="project" value="TreeGrafter"/>
</dbReference>
<comment type="similarity">
    <text evidence="1">Belongs to the glycosyl hydrolase 3 family.</text>
</comment>
<dbReference type="InterPro" id="IPR026891">
    <property type="entry name" value="Fn3-like"/>
</dbReference>
<dbReference type="Pfam" id="PF14310">
    <property type="entry name" value="Fn3-like"/>
    <property type="match status" value="1"/>
</dbReference>
<evidence type="ECO:0000256" key="3">
    <source>
        <dbReference type="SAM" id="MobiDB-lite"/>
    </source>
</evidence>
<dbReference type="Gene3D" id="3.40.50.1700">
    <property type="entry name" value="Glycoside hydrolase family 3 C-terminal domain"/>
    <property type="match status" value="1"/>
</dbReference>
<gene>
    <name evidence="6" type="ORF">H9785_04395</name>
</gene>
<evidence type="ECO:0000256" key="4">
    <source>
        <dbReference type="SAM" id="SignalP"/>
    </source>
</evidence>
<feature type="region of interest" description="Disordered" evidence="3">
    <location>
        <begin position="543"/>
        <end position="562"/>
    </location>
</feature>
<dbReference type="FunFam" id="2.60.40.10:FF:000495">
    <property type="entry name" value="Periplasmic beta-glucosidase"/>
    <property type="match status" value="1"/>
</dbReference>
<dbReference type="SUPFAM" id="SSF51445">
    <property type="entry name" value="(Trans)glycosidases"/>
    <property type="match status" value="1"/>
</dbReference>
<name>A0A9D2KSE4_9BACE</name>
<dbReference type="Pfam" id="PF01915">
    <property type="entry name" value="Glyco_hydro_3_C"/>
    <property type="match status" value="1"/>
</dbReference>
<keyword evidence="2 6" id="KW-0378">Hydrolase</keyword>
<accession>A0A9D2KSE4</accession>
<dbReference type="SUPFAM" id="SSF52279">
    <property type="entry name" value="Beta-D-glucan exohydrolase, C-terminal domain"/>
    <property type="match status" value="1"/>
</dbReference>
<dbReference type="PANTHER" id="PTHR30620">
    <property type="entry name" value="PERIPLASMIC BETA-GLUCOSIDASE-RELATED"/>
    <property type="match status" value="1"/>
</dbReference>
<dbReference type="Gene3D" id="3.20.20.300">
    <property type="entry name" value="Glycoside hydrolase, family 3, N-terminal domain"/>
    <property type="match status" value="1"/>
</dbReference>
<proteinExistence type="inferred from homology"/>
<reference evidence="6" key="2">
    <citation type="submission" date="2021-04" db="EMBL/GenBank/DDBJ databases">
        <authorList>
            <person name="Gilroy R."/>
        </authorList>
    </citation>
    <scope>NUCLEOTIDE SEQUENCE</scope>
    <source>
        <strain evidence="6">ChiHecec1B25-7008</strain>
    </source>
</reference>
<dbReference type="PANTHER" id="PTHR30620:SF123">
    <property type="entry name" value="BETA-XYLOSIDASE"/>
    <property type="match status" value="1"/>
</dbReference>
<protein>
    <submittedName>
        <fullName evidence="6">Glycoside hydrolase family 3 C-terminal domain-containing protein</fullName>
    </submittedName>
</protein>
<evidence type="ECO:0000313" key="6">
    <source>
        <dbReference type="EMBL" id="HJA83192.1"/>
    </source>
</evidence>
<dbReference type="InterPro" id="IPR001764">
    <property type="entry name" value="Glyco_hydro_3_N"/>
</dbReference>
<keyword evidence="4" id="KW-0732">Signal</keyword>
<dbReference type="PRINTS" id="PR00133">
    <property type="entry name" value="GLHYDRLASE3"/>
</dbReference>
<evidence type="ECO:0000259" key="5">
    <source>
        <dbReference type="SMART" id="SM01217"/>
    </source>
</evidence>
<dbReference type="InterPro" id="IPR036881">
    <property type="entry name" value="Glyco_hydro_3_C_sf"/>
</dbReference>
<evidence type="ECO:0000313" key="7">
    <source>
        <dbReference type="Proteomes" id="UP000823860"/>
    </source>
</evidence>
<comment type="caution">
    <text evidence="6">The sequence shown here is derived from an EMBL/GenBank/DDBJ whole genome shotgun (WGS) entry which is preliminary data.</text>
</comment>
<evidence type="ECO:0000256" key="1">
    <source>
        <dbReference type="ARBA" id="ARBA00005336"/>
    </source>
</evidence>
<feature type="signal peptide" evidence="4">
    <location>
        <begin position="1"/>
        <end position="21"/>
    </location>
</feature>
<dbReference type="InterPro" id="IPR002772">
    <property type="entry name" value="Glyco_hydro_3_C"/>
</dbReference>
<dbReference type="EMBL" id="DWZE01000057">
    <property type="protein sequence ID" value="HJA83192.1"/>
    <property type="molecule type" value="Genomic_DNA"/>
</dbReference>
<reference evidence="6" key="1">
    <citation type="journal article" date="2021" name="PeerJ">
        <title>Extensive microbial diversity within the chicken gut microbiome revealed by metagenomics and culture.</title>
        <authorList>
            <person name="Gilroy R."/>
            <person name="Ravi A."/>
            <person name="Getino M."/>
            <person name="Pursley I."/>
            <person name="Horton D.L."/>
            <person name="Alikhan N.F."/>
            <person name="Baker D."/>
            <person name="Gharbi K."/>
            <person name="Hall N."/>
            <person name="Watson M."/>
            <person name="Adriaenssens E.M."/>
            <person name="Foster-Nyarko E."/>
            <person name="Jarju S."/>
            <person name="Secka A."/>
            <person name="Antonio M."/>
            <person name="Oren A."/>
            <person name="Chaudhuri R.R."/>
            <person name="La Ragione R."/>
            <person name="Hildebrand F."/>
            <person name="Pallen M.J."/>
        </authorList>
    </citation>
    <scope>NUCLEOTIDE SEQUENCE</scope>
    <source>
        <strain evidence="6">ChiHecec1B25-7008</strain>
    </source>
</reference>